<dbReference type="EMBL" id="UINC01118731">
    <property type="protein sequence ID" value="SVC92053.1"/>
    <property type="molecule type" value="Genomic_DNA"/>
</dbReference>
<feature type="non-terminal residue" evidence="2">
    <location>
        <position position="36"/>
    </location>
</feature>
<name>A0A382R2U0_9ZZZZ</name>
<gene>
    <name evidence="2" type="ORF">METZ01_LOCUS344907</name>
</gene>
<reference evidence="2" key="1">
    <citation type="submission" date="2018-05" db="EMBL/GenBank/DDBJ databases">
        <authorList>
            <person name="Lanie J.A."/>
            <person name="Ng W.-L."/>
            <person name="Kazmierczak K.M."/>
            <person name="Andrzejewski T.M."/>
            <person name="Davidsen T.M."/>
            <person name="Wayne K.J."/>
            <person name="Tettelin H."/>
            <person name="Glass J.I."/>
            <person name="Rusch D."/>
            <person name="Podicherti R."/>
            <person name="Tsui H.-C.T."/>
            <person name="Winkler M.E."/>
        </authorList>
    </citation>
    <scope>NUCLEOTIDE SEQUENCE</scope>
</reference>
<protein>
    <submittedName>
        <fullName evidence="2">Uncharacterized protein</fullName>
    </submittedName>
</protein>
<feature type="region of interest" description="Disordered" evidence="1">
    <location>
        <begin position="1"/>
        <end position="36"/>
    </location>
</feature>
<feature type="compositionally biased region" description="Polar residues" evidence="1">
    <location>
        <begin position="1"/>
        <end position="10"/>
    </location>
</feature>
<sequence length="36" mass="4269">MSADVQSNNPEFRKLDSQNTDFTGSLQYDRRLYKQD</sequence>
<accession>A0A382R2U0</accession>
<evidence type="ECO:0000313" key="2">
    <source>
        <dbReference type="EMBL" id="SVC92053.1"/>
    </source>
</evidence>
<evidence type="ECO:0000256" key="1">
    <source>
        <dbReference type="SAM" id="MobiDB-lite"/>
    </source>
</evidence>
<proteinExistence type="predicted"/>
<feature type="compositionally biased region" description="Polar residues" evidence="1">
    <location>
        <begin position="17"/>
        <end position="26"/>
    </location>
</feature>
<organism evidence="2">
    <name type="scientific">marine metagenome</name>
    <dbReference type="NCBI Taxonomy" id="408172"/>
    <lineage>
        <taxon>unclassified sequences</taxon>
        <taxon>metagenomes</taxon>
        <taxon>ecological metagenomes</taxon>
    </lineage>
</organism>
<dbReference type="AlphaFoldDB" id="A0A382R2U0"/>